<gene>
    <name evidence="3" type="ORF">ASPWEDRAFT_355461</name>
</gene>
<dbReference type="PANTHER" id="PTHR11075">
    <property type="entry name" value="PEPTIDE CHAIN RELEASE FACTOR"/>
    <property type="match status" value="1"/>
</dbReference>
<accession>A0A1L9RW38</accession>
<sequence>MLNSLFNRRIISNLYGNTSLSRISARSFASGRDAPEESEEELTAAREWAEKLDPKTIPRHIGEISFSRSSGPGGQNVNKVNSKATLKVPLYSLLPLVPRLLHPHLRSSRYAAERAQSLVIQSDESRKRATNVESCFEKLHQLLTSSAKEAIPGETSDAQRGRVQKLKKAENEARIKSKKMLSSKKSSRRGNKYDD</sequence>
<dbReference type="GeneID" id="63750096"/>
<dbReference type="GO" id="GO:0005762">
    <property type="term" value="C:mitochondrial large ribosomal subunit"/>
    <property type="evidence" value="ECO:0007669"/>
    <property type="project" value="TreeGrafter"/>
</dbReference>
<dbReference type="VEuPathDB" id="FungiDB:ASPWEDRAFT_355461"/>
<evidence type="ECO:0000313" key="4">
    <source>
        <dbReference type="Proteomes" id="UP000184383"/>
    </source>
</evidence>
<dbReference type="Proteomes" id="UP000184383">
    <property type="component" value="Unassembled WGS sequence"/>
</dbReference>
<dbReference type="STRING" id="1073089.A0A1L9RW38"/>
<dbReference type="OrthoDB" id="270639at2759"/>
<dbReference type="Pfam" id="PF00472">
    <property type="entry name" value="RF-1"/>
    <property type="match status" value="1"/>
</dbReference>
<dbReference type="GO" id="GO:0070126">
    <property type="term" value="P:mitochondrial translational termination"/>
    <property type="evidence" value="ECO:0007669"/>
    <property type="project" value="TreeGrafter"/>
</dbReference>
<dbReference type="RefSeq" id="XP_040692770.1">
    <property type="nucleotide sequence ID" value="XM_040834248.1"/>
</dbReference>
<keyword evidence="4" id="KW-1185">Reference proteome</keyword>
<reference evidence="4" key="1">
    <citation type="journal article" date="2017" name="Genome Biol.">
        <title>Comparative genomics reveals high biological diversity and specific adaptations in the industrially and medically important fungal genus Aspergillus.</title>
        <authorList>
            <person name="de Vries R.P."/>
            <person name="Riley R."/>
            <person name="Wiebenga A."/>
            <person name="Aguilar-Osorio G."/>
            <person name="Amillis S."/>
            <person name="Uchima C.A."/>
            <person name="Anderluh G."/>
            <person name="Asadollahi M."/>
            <person name="Askin M."/>
            <person name="Barry K."/>
            <person name="Battaglia E."/>
            <person name="Bayram O."/>
            <person name="Benocci T."/>
            <person name="Braus-Stromeyer S.A."/>
            <person name="Caldana C."/>
            <person name="Canovas D."/>
            <person name="Cerqueira G.C."/>
            <person name="Chen F."/>
            <person name="Chen W."/>
            <person name="Choi C."/>
            <person name="Clum A."/>
            <person name="Dos Santos R.A."/>
            <person name="Damasio A.R."/>
            <person name="Diallinas G."/>
            <person name="Emri T."/>
            <person name="Fekete E."/>
            <person name="Flipphi M."/>
            <person name="Freyberg S."/>
            <person name="Gallo A."/>
            <person name="Gournas C."/>
            <person name="Habgood R."/>
            <person name="Hainaut M."/>
            <person name="Harispe M.L."/>
            <person name="Henrissat B."/>
            <person name="Hilden K.S."/>
            <person name="Hope R."/>
            <person name="Hossain A."/>
            <person name="Karabika E."/>
            <person name="Karaffa L."/>
            <person name="Karanyi Z."/>
            <person name="Krasevec N."/>
            <person name="Kuo A."/>
            <person name="Kusch H."/>
            <person name="LaButti K."/>
            <person name="Lagendijk E.L."/>
            <person name="Lapidus A."/>
            <person name="Levasseur A."/>
            <person name="Lindquist E."/>
            <person name="Lipzen A."/>
            <person name="Logrieco A.F."/>
            <person name="MacCabe A."/>
            <person name="Maekelae M.R."/>
            <person name="Malavazi I."/>
            <person name="Melin P."/>
            <person name="Meyer V."/>
            <person name="Mielnichuk N."/>
            <person name="Miskei M."/>
            <person name="Molnar A.P."/>
            <person name="Mule G."/>
            <person name="Ngan C.Y."/>
            <person name="Orejas M."/>
            <person name="Orosz E."/>
            <person name="Ouedraogo J.P."/>
            <person name="Overkamp K.M."/>
            <person name="Park H.-S."/>
            <person name="Perrone G."/>
            <person name="Piumi F."/>
            <person name="Punt P.J."/>
            <person name="Ram A.F."/>
            <person name="Ramon A."/>
            <person name="Rauscher S."/>
            <person name="Record E."/>
            <person name="Riano-Pachon D.M."/>
            <person name="Robert V."/>
            <person name="Roehrig J."/>
            <person name="Ruller R."/>
            <person name="Salamov A."/>
            <person name="Salih N.S."/>
            <person name="Samson R.A."/>
            <person name="Sandor E."/>
            <person name="Sanguinetti M."/>
            <person name="Schuetze T."/>
            <person name="Sepcic K."/>
            <person name="Shelest E."/>
            <person name="Sherlock G."/>
            <person name="Sophianopoulou V."/>
            <person name="Squina F.M."/>
            <person name="Sun H."/>
            <person name="Susca A."/>
            <person name="Todd R.B."/>
            <person name="Tsang A."/>
            <person name="Unkles S.E."/>
            <person name="van de Wiele N."/>
            <person name="van Rossen-Uffink D."/>
            <person name="Oliveira J.V."/>
            <person name="Vesth T.C."/>
            <person name="Visser J."/>
            <person name="Yu J.-H."/>
            <person name="Zhou M."/>
            <person name="Andersen M.R."/>
            <person name="Archer D.B."/>
            <person name="Baker S.E."/>
            <person name="Benoit I."/>
            <person name="Brakhage A.A."/>
            <person name="Braus G.H."/>
            <person name="Fischer R."/>
            <person name="Frisvad J.C."/>
            <person name="Goldman G.H."/>
            <person name="Houbraken J."/>
            <person name="Oakley B."/>
            <person name="Pocsi I."/>
            <person name="Scazzocchio C."/>
            <person name="Seiboth B."/>
            <person name="vanKuyk P.A."/>
            <person name="Wortman J."/>
            <person name="Dyer P.S."/>
            <person name="Grigoriev I.V."/>
        </authorList>
    </citation>
    <scope>NUCLEOTIDE SEQUENCE [LARGE SCALE GENOMIC DNA]</scope>
    <source>
        <strain evidence="4">DTO 134E9</strain>
    </source>
</reference>
<dbReference type="EMBL" id="KV878210">
    <property type="protein sequence ID" value="OJJ39094.1"/>
    <property type="molecule type" value="Genomic_DNA"/>
</dbReference>
<dbReference type="AlphaFoldDB" id="A0A1L9RW38"/>
<evidence type="ECO:0000259" key="2">
    <source>
        <dbReference type="Pfam" id="PF00472"/>
    </source>
</evidence>
<feature type="region of interest" description="Disordered" evidence="1">
    <location>
        <begin position="146"/>
        <end position="195"/>
    </location>
</feature>
<feature type="compositionally biased region" description="Basic residues" evidence="1">
    <location>
        <begin position="176"/>
        <end position="195"/>
    </location>
</feature>
<name>A0A1L9RW38_ASPWE</name>
<dbReference type="InterPro" id="IPR052104">
    <property type="entry name" value="Mito_Release_Factor_mL62"/>
</dbReference>
<dbReference type="InterPro" id="IPR000352">
    <property type="entry name" value="Pep_chain_release_fac_I"/>
</dbReference>
<evidence type="ECO:0000256" key="1">
    <source>
        <dbReference type="SAM" id="MobiDB-lite"/>
    </source>
</evidence>
<feature type="domain" description="Prokaryotic-type class I peptide chain release factors" evidence="2">
    <location>
        <begin position="57"/>
        <end position="180"/>
    </location>
</feature>
<organism evidence="3 4">
    <name type="scientific">Aspergillus wentii DTO 134E9</name>
    <dbReference type="NCBI Taxonomy" id="1073089"/>
    <lineage>
        <taxon>Eukaryota</taxon>
        <taxon>Fungi</taxon>
        <taxon>Dikarya</taxon>
        <taxon>Ascomycota</taxon>
        <taxon>Pezizomycotina</taxon>
        <taxon>Eurotiomycetes</taxon>
        <taxon>Eurotiomycetidae</taxon>
        <taxon>Eurotiales</taxon>
        <taxon>Aspergillaceae</taxon>
        <taxon>Aspergillus</taxon>
        <taxon>Aspergillus subgen. Cremei</taxon>
    </lineage>
</organism>
<dbReference type="GO" id="GO:0004045">
    <property type="term" value="F:peptidyl-tRNA hydrolase activity"/>
    <property type="evidence" value="ECO:0007669"/>
    <property type="project" value="TreeGrafter"/>
</dbReference>
<dbReference type="GO" id="GO:0016150">
    <property type="term" value="F:translation release factor activity, codon nonspecific"/>
    <property type="evidence" value="ECO:0007669"/>
    <property type="project" value="TreeGrafter"/>
</dbReference>
<protein>
    <recommendedName>
        <fullName evidence="2">Prokaryotic-type class I peptide chain release factors domain-containing protein</fullName>
    </recommendedName>
</protein>
<proteinExistence type="predicted"/>
<dbReference type="SUPFAM" id="SSF110916">
    <property type="entry name" value="Peptidyl-tRNA hydrolase domain-like"/>
    <property type="match status" value="1"/>
</dbReference>
<dbReference type="Gene3D" id="3.30.160.20">
    <property type="match status" value="1"/>
</dbReference>
<dbReference type="PANTHER" id="PTHR11075:SF54">
    <property type="entry name" value="LARGE RIBOSOMAL SUBUNIT PROTEIN ML62"/>
    <property type="match status" value="1"/>
</dbReference>
<evidence type="ECO:0000313" key="3">
    <source>
        <dbReference type="EMBL" id="OJJ39094.1"/>
    </source>
</evidence>